<comment type="similarity">
    <text evidence="1">Belongs to the glutathione peroxidase family.</text>
</comment>
<keyword evidence="2" id="KW-0575">Peroxidase</keyword>
<evidence type="ECO:0000256" key="3">
    <source>
        <dbReference type="ARBA" id="ARBA00023002"/>
    </source>
</evidence>
<dbReference type="PANTHER" id="PTHR11592:SF96">
    <property type="entry name" value="PHOSPHOLIPID HYDROPEROXIDE GLUTATHIONE PEROXIDASE ISOFORM X1-RELATED"/>
    <property type="match status" value="1"/>
</dbReference>
<keyword evidence="3" id="KW-0560">Oxidoreductase</keyword>
<dbReference type="GO" id="GO:0005829">
    <property type="term" value="C:cytosol"/>
    <property type="evidence" value="ECO:0007669"/>
    <property type="project" value="TreeGrafter"/>
</dbReference>
<accession>A0AAV9M0I2</accession>
<comment type="caution">
    <text evidence="4">The sequence shown here is derived from an EMBL/GenBank/DDBJ whole genome shotgun (WGS) entry which is preliminary data.</text>
</comment>
<dbReference type="GO" id="GO:0006979">
    <property type="term" value="P:response to oxidative stress"/>
    <property type="evidence" value="ECO:0007669"/>
    <property type="project" value="InterPro"/>
</dbReference>
<gene>
    <name evidence="4" type="ORF">R3W88_023358</name>
</gene>
<sequence length="255" mass="28742">MMISSMVLSSPLSGLSSHSKLITNSNKYSFLPSKAHCIYFSNKIYLESSSKSSFIHGDFTFPSPNLSTFVSKSSSSNIITAQTSPLGEHVIYDFQAKEKRRGLSLNCFREKVVLIVNIPEQGSLWTESQYELLHYLYDNYKSQGFEIAAFLYNKKETDKAGSKNAQKAPSGGQLQIKAARFRVFDKVRINGRRAHPLFVHLRSKFGIGEAITTEFHKFLVDRNGVPYKSFGLDTPCNVIEDVVKHLLLEDEIARV</sequence>
<dbReference type="PROSITE" id="PS51355">
    <property type="entry name" value="GLUTATHIONE_PEROXID_3"/>
    <property type="match status" value="1"/>
</dbReference>
<dbReference type="EMBL" id="JAWPEI010000004">
    <property type="protein sequence ID" value="KAK4730370.1"/>
    <property type="molecule type" value="Genomic_DNA"/>
</dbReference>
<proteinExistence type="inferred from homology"/>
<dbReference type="GO" id="GO:0004601">
    <property type="term" value="F:peroxidase activity"/>
    <property type="evidence" value="ECO:0007669"/>
    <property type="project" value="UniProtKB-KW"/>
</dbReference>
<dbReference type="Gene3D" id="3.40.30.10">
    <property type="entry name" value="Glutaredoxin"/>
    <property type="match status" value="1"/>
</dbReference>
<reference evidence="4 5" key="1">
    <citation type="submission" date="2023-10" db="EMBL/GenBank/DDBJ databases">
        <title>Genome-Wide Identification Analysis in wild type Solanum Pinnatisectum Reveals Some Genes Defensing Phytophthora Infestans.</title>
        <authorList>
            <person name="Sun C."/>
        </authorList>
    </citation>
    <scope>NUCLEOTIDE SEQUENCE [LARGE SCALE GENOMIC DNA]</scope>
    <source>
        <strain evidence="4">LQN</strain>
        <tissue evidence="4">Leaf</tissue>
    </source>
</reference>
<evidence type="ECO:0000313" key="5">
    <source>
        <dbReference type="Proteomes" id="UP001311915"/>
    </source>
</evidence>
<dbReference type="AlphaFoldDB" id="A0AAV9M0I2"/>
<name>A0AAV9M0I2_9SOLN</name>
<dbReference type="InterPro" id="IPR036249">
    <property type="entry name" value="Thioredoxin-like_sf"/>
</dbReference>
<evidence type="ECO:0000256" key="1">
    <source>
        <dbReference type="ARBA" id="ARBA00006926"/>
    </source>
</evidence>
<dbReference type="Proteomes" id="UP001311915">
    <property type="component" value="Unassembled WGS sequence"/>
</dbReference>
<dbReference type="PANTHER" id="PTHR11592">
    <property type="entry name" value="GLUTATHIONE PEROXIDASE"/>
    <property type="match status" value="1"/>
</dbReference>
<protein>
    <submittedName>
        <fullName evidence="4">Uncharacterized protein</fullName>
    </submittedName>
</protein>
<keyword evidence="5" id="KW-1185">Reference proteome</keyword>
<dbReference type="InterPro" id="IPR000889">
    <property type="entry name" value="Glutathione_peroxidase"/>
</dbReference>
<evidence type="ECO:0000256" key="2">
    <source>
        <dbReference type="ARBA" id="ARBA00022559"/>
    </source>
</evidence>
<dbReference type="SUPFAM" id="SSF52833">
    <property type="entry name" value="Thioredoxin-like"/>
    <property type="match status" value="1"/>
</dbReference>
<organism evidence="4 5">
    <name type="scientific">Solanum pinnatisectum</name>
    <name type="common">tansyleaf nightshade</name>
    <dbReference type="NCBI Taxonomy" id="50273"/>
    <lineage>
        <taxon>Eukaryota</taxon>
        <taxon>Viridiplantae</taxon>
        <taxon>Streptophyta</taxon>
        <taxon>Embryophyta</taxon>
        <taxon>Tracheophyta</taxon>
        <taxon>Spermatophyta</taxon>
        <taxon>Magnoliopsida</taxon>
        <taxon>eudicotyledons</taxon>
        <taxon>Gunneridae</taxon>
        <taxon>Pentapetalae</taxon>
        <taxon>asterids</taxon>
        <taxon>lamiids</taxon>
        <taxon>Solanales</taxon>
        <taxon>Solanaceae</taxon>
        <taxon>Solanoideae</taxon>
        <taxon>Solaneae</taxon>
        <taxon>Solanum</taxon>
    </lineage>
</organism>
<evidence type="ECO:0000313" key="4">
    <source>
        <dbReference type="EMBL" id="KAK4730370.1"/>
    </source>
</evidence>
<dbReference type="Pfam" id="PF00255">
    <property type="entry name" value="GSHPx"/>
    <property type="match status" value="1"/>
</dbReference>